<keyword evidence="4" id="KW-1185">Reference proteome</keyword>
<feature type="compositionally biased region" description="Acidic residues" evidence="1">
    <location>
        <begin position="79"/>
        <end position="92"/>
    </location>
</feature>
<protein>
    <recommendedName>
        <fullName evidence="2">F-box domain-containing protein</fullName>
    </recommendedName>
</protein>
<dbReference type="InterPro" id="IPR001810">
    <property type="entry name" value="F-box_dom"/>
</dbReference>
<gene>
    <name evidence="3" type="ORF">CC86DRAFT_302458</name>
</gene>
<dbReference type="OrthoDB" id="5985073at2759"/>
<name>A0A6A6ZN43_9PLEO</name>
<evidence type="ECO:0000313" key="4">
    <source>
        <dbReference type="Proteomes" id="UP000799424"/>
    </source>
</evidence>
<reference evidence="3" key="1">
    <citation type="journal article" date="2020" name="Stud. Mycol.">
        <title>101 Dothideomycetes genomes: a test case for predicting lifestyles and emergence of pathogens.</title>
        <authorList>
            <person name="Haridas S."/>
            <person name="Albert R."/>
            <person name="Binder M."/>
            <person name="Bloem J."/>
            <person name="Labutti K."/>
            <person name="Salamov A."/>
            <person name="Andreopoulos B."/>
            <person name="Baker S."/>
            <person name="Barry K."/>
            <person name="Bills G."/>
            <person name="Bluhm B."/>
            <person name="Cannon C."/>
            <person name="Castanera R."/>
            <person name="Culley D."/>
            <person name="Daum C."/>
            <person name="Ezra D."/>
            <person name="Gonzalez J."/>
            <person name="Henrissat B."/>
            <person name="Kuo A."/>
            <person name="Liang C."/>
            <person name="Lipzen A."/>
            <person name="Lutzoni F."/>
            <person name="Magnuson J."/>
            <person name="Mondo S."/>
            <person name="Nolan M."/>
            <person name="Ohm R."/>
            <person name="Pangilinan J."/>
            <person name="Park H.-J."/>
            <person name="Ramirez L."/>
            <person name="Alfaro M."/>
            <person name="Sun H."/>
            <person name="Tritt A."/>
            <person name="Yoshinaga Y."/>
            <person name="Zwiers L.-H."/>
            <person name="Turgeon B."/>
            <person name="Goodwin S."/>
            <person name="Spatafora J."/>
            <person name="Crous P."/>
            <person name="Grigoriev I."/>
        </authorList>
    </citation>
    <scope>NUCLEOTIDE SEQUENCE</scope>
    <source>
        <strain evidence="3">CBS 113818</strain>
    </source>
</reference>
<proteinExistence type="predicted"/>
<sequence length="548" mass="63309">MEQLPHELVERVCEFLTLDDLKKTLTVSSSFQYASERASGAYAHFDLTRDNAQQFIDLYNGRRWPYLRHVRFRTQLPPYEEDEQADEADEEPGETHRCRESLEERQEKDTLFTDEINFVFSTLRTLEHSKLPGNFQLTIYAPVREVRGVVCAHRNCVSWRLHLKNPDALPQLNSVRALSLEDEILIFPLEEERCLQNIDLRILIDLAEQLPRLEYLGCKVDGGRGWTPDYESEEAREYLRDWEGPHRDSRHDFAKALESATLPSTLRQAQLDFLHPLSSPERIDQTIEVPDLVSPAQHDPFSSSLRLLSYQLRKLELKLVADASLFWPADSATSWPNLESVSILFHMSSPSGRWYFAGPNGDGRDTEGYEVTEASYPPLMDTLAEETLDEEAEDHGFQLSNVTCNKFRVQPNDEVLVPFLTAFARAASSMPVLKEACIWTKLRWDASDVEGYDEDDGTQYAQWPDEPLAWGITFHYSKSRQLWWSTGHWRPDGALRQLFQDIGDKTTELIEYWGHERYGEGLPLRPIFDQFDIFGEPRSTSKWPVKAS</sequence>
<evidence type="ECO:0000256" key="1">
    <source>
        <dbReference type="SAM" id="MobiDB-lite"/>
    </source>
</evidence>
<dbReference type="PROSITE" id="PS50181">
    <property type="entry name" value="FBOX"/>
    <property type="match status" value="1"/>
</dbReference>
<accession>A0A6A6ZN43</accession>
<dbReference type="EMBL" id="MU006236">
    <property type="protein sequence ID" value="KAF2821655.1"/>
    <property type="molecule type" value="Genomic_DNA"/>
</dbReference>
<evidence type="ECO:0000259" key="2">
    <source>
        <dbReference type="PROSITE" id="PS50181"/>
    </source>
</evidence>
<dbReference type="Proteomes" id="UP000799424">
    <property type="component" value="Unassembled WGS sequence"/>
</dbReference>
<dbReference type="AlphaFoldDB" id="A0A6A6ZN43"/>
<feature type="domain" description="F-box" evidence="2">
    <location>
        <begin position="1"/>
        <end position="45"/>
    </location>
</feature>
<organism evidence="3 4">
    <name type="scientific">Ophiobolus disseminans</name>
    <dbReference type="NCBI Taxonomy" id="1469910"/>
    <lineage>
        <taxon>Eukaryota</taxon>
        <taxon>Fungi</taxon>
        <taxon>Dikarya</taxon>
        <taxon>Ascomycota</taxon>
        <taxon>Pezizomycotina</taxon>
        <taxon>Dothideomycetes</taxon>
        <taxon>Pleosporomycetidae</taxon>
        <taxon>Pleosporales</taxon>
        <taxon>Pleosporineae</taxon>
        <taxon>Phaeosphaeriaceae</taxon>
        <taxon>Ophiobolus</taxon>
    </lineage>
</organism>
<feature type="region of interest" description="Disordered" evidence="1">
    <location>
        <begin position="78"/>
        <end position="101"/>
    </location>
</feature>
<evidence type="ECO:0000313" key="3">
    <source>
        <dbReference type="EMBL" id="KAF2821655.1"/>
    </source>
</evidence>